<dbReference type="STRING" id="999630.TUZN_1228"/>
<protein>
    <submittedName>
        <fullName evidence="1">Uncharacterized protein</fullName>
    </submittedName>
</protein>
<dbReference type="OrthoDB" id="24778at2157"/>
<dbReference type="KEGG" id="tuz:TUZN_1228"/>
<organism evidence="1 2">
    <name type="scientific">Thermoproteus uzoniensis (strain 768-20)</name>
    <dbReference type="NCBI Taxonomy" id="999630"/>
    <lineage>
        <taxon>Archaea</taxon>
        <taxon>Thermoproteota</taxon>
        <taxon>Thermoprotei</taxon>
        <taxon>Thermoproteales</taxon>
        <taxon>Thermoproteaceae</taxon>
        <taxon>Thermoproteus</taxon>
    </lineage>
</organism>
<keyword evidence="2" id="KW-1185">Reference proteome</keyword>
<dbReference type="GeneID" id="10360756"/>
<dbReference type="HOGENOM" id="CLU_2821127_0_0_2"/>
<accession>F2L0M3</accession>
<proteinExistence type="predicted"/>
<sequence>MDLDKEKALDLVRKQRDDFLKVYESELRLFGESAGGLYGLIMSEPDYSCFKAKRLFGKRDKNWGSAKL</sequence>
<reference evidence="1 2" key="1">
    <citation type="journal article" date="2011" name="J. Bacteriol.">
        <title>Complete genome sequence of the thermoacidophilic crenarchaeon Thermoproteus uzoniensis 768-20.</title>
        <authorList>
            <person name="Mardanov A.V."/>
            <person name="Gumerov V.M."/>
            <person name="Beletsky A.V."/>
            <person name="Prokofeva M.I."/>
            <person name="Bonch-Osmolovskaya E.A."/>
            <person name="Ravin N.V."/>
            <person name="Skryabin K.G."/>
        </authorList>
    </citation>
    <scope>NUCLEOTIDE SEQUENCE [LARGE SCALE GENOMIC DNA]</scope>
    <source>
        <strain evidence="1 2">768-20</strain>
    </source>
</reference>
<reference key="2">
    <citation type="submission" date="2011-03" db="EMBL/GenBank/DDBJ databases">
        <title>Complete genome sequence of the thermoacidophilic crenarchaeon Thermoproteus uzoniensis 768-20.</title>
        <authorList>
            <person name="Mardanov A.V."/>
            <person name="Gumerov V.M."/>
            <person name="Beletsky A.V."/>
            <person name="Prokofeva M.I."/>
            <person name="Bonch-Osmolovskaya E.A."/>
            <person name="Ravin N.V."/>
            <person name="Skryabin K.G."/>
        </authorList>
    </citation>
    <scope>NUCLEOTIDE SEQUENCE</scope>
    <source>
        <strain>768-20</strain>
    </source>
</reference>
<dbReference type="eggNOG" id="arCOG07510">
    <property type="taxonomic scope" value="Archaea"/>
</dbReference>
<dbReference type="Proteomes" id="UP000008138">
    <property type="component" value="Chromosome"/>
</dbReference>
<dbReference type="EMBL" id="CP002590">
    <property type="protein sequence ID" value="AEA12705.1"/>
    <property type="molecule type" value="Genomic_DNA"/>
</dbReference>
<name>F2L0M3_THEU7</name>
<evidence type="ECO:0000313" key="1">
    <source>
        <dbReference type="EMBL" id="AEA12705.1"/>
    </source>
</evidence>
<gene>
    <name evidence="1" type="ordered locus">TUZN_1228</name>
</gene>
<dbReference type="AlphaFoldDB" id="F2L0M3"/>
<dbReference type="RefSeq" id="WP_013680041.1">
    <property type="nucleotide sequence ID" value="NC_015315.1"/>
</dbReference>
<evidence type="ECO:0000313" key="2">
    <source>
        <dbReference type="Proteomes" id="UP000008138"/>
    </source>
</evidence>